<feature type="transmembrane region" description="Helical" evidence="1">
    <location>
        <begin position="322"/>
        <end position="343"/>
    </location>
</feature>
<sequence length="530" mass="57491">MSPPLSWKCTDYLTIFLSIWIILSVWAAYAGVLSPLVVVLALILTYAILRLTKYAPHEGKIPLEVMGAGLLTILLMGFIFFGIQGGYDLSADAAPSIATTAIQSHIPSDYSPYFDLPYFYQLGLPTIASQFTNLGFHPHHVLWAFALVGLLLAMAGLTQLAKHLHLSAAVAVWVPILFLCARIPFSNLLLGEYPWLLAMGIGFMSVSLLQRSHFIGTIALAAAMITHPYIGVLCALAWVVLFFPQFKKIILTIFGVGVACIPVIQYQILGFIGLAKEPLSGTEPLALANFIASAHLQGLIPFALSLAWIAHKMISKKPFTRSDIALIGIGFGGLILSVLLNALFPELILGTKIPALVLIGMTLMGAQFLSAMVKPMHVGKIALALLAVALVLIVTSSSMHSTISGSKITLEEAQFATRLGAHDSAIVPVLFLSDSAGKMAQYSQKIPSDPRGAHFMLSLQLLRTPRALELKEQSNAQREMLATKCAACVDAFLQKYPQHYIVVNTEEFPALSARNEIFREGKLILYAVKP</sequence>
<accession>A0A7T9I0N6</accession>
<dbReference type="Proteomes" id="UP000596004">
    <property type="component" value="Chromosome"/>
</dbReference>
<protein>
    <recommendedName>
        <fullName evidence="3">Glycosyltransferase family 39 protein</fullName>
    </recommendedName>
</protein>
<feature type="transmembrane region" description="Helical" evidence="1">
    <location>
        <begin position="164"/>
        <end position="181"/>
    </location>
</feature>
<feature type="transmembrane region" description="Helical" evidence="1">
    <location>
        <begin position="215"/>
        <end position="243"/>
    </location>
</feature>
<evidence type="ECO:0000313" key="2">
    <source>
        <dbReference type="EMBL" id="QQR92104.1"/>
    </source>
</evidence>
<feature type="transmembrane region" description="Helical" evidence="1">
    <location>
        <begin position="286"/>
        <end position="310"/>
    </location>
</feature>
<dbReference type="AlphaFoldDB" id="A0A7T9I0N6"/>
<feature type="transmembrane region" description="Helical" evidence="1">
    <location>
        <begin position="141"/>
        <end position="158"/>
    </location>
</feature>
<proteinExistence type="predicted"/>
<gene>
    <name evidence="2" type="ORF">IPJ89_02960</name>
</gene>
<feature type="transmembrane region" description="Helical" evidence="1">
    <location>
        <begin position="12"/>
        <end position="29"/>
    </location>
</feature>
<keyword evidence="1" id="KW-0472">Membrane</keyword>
<organism evidence="2">
    <name type="scientific">Candidatus Iainarchaeum sp</name>
    <dbReference type="NCBI Taxonomy" id="3101447"/>
    <lineage>
        <taxon>Archaea</taxon>
        <taxon>Candidatus Iainarchaeota</taxon>
        <taxon>Candidatus Iainarchaeia</taxon>
        <taxon>Candidatus Iainarchaeales</taxon>
        <taxon>Candidatus Iainarchaeaceae</taxon>
        <taxon>Candidatus Iainarchaeum</taxon>
    </lineage>
</organism>
<feature type="transmembrane region" description="Helical" evidence="1">
    <location>
        <begin position="349"/>
        <end position="369"/>
    </location>
</feature>
<evidence type="ECO:0008006" key="3">
    <source>
        <dbReference type="Google" id="ProtNLM"/>
    </source>
</evidence>
<feature type="transmembrane region" description="Helical" evidence="1">
    <location>
        <begin position="63"/>
        <end position="83"/>
    </location>
</feature>
<name>A0A7T9I0N6_9ARCH</name>
<feature type="transmembrane region" description="Helical" evidence="1">
    <location>
        <begin position="250"/>
        <end position="274"/>
    </location>
</feature>
<feature type="transmembrane region" description="Helical" evidence="1">
    <location>
        <begin position="381"/>
        <end position="399"/>
    </location>
</feature>
<keyword evidence="1" id="KW-0812">Transmembrane</keyword>
<keyword evidence="1" id="KW-1133">Transmembrane helix</keyword>
<dbReference type="EMBL" id="CP064981">
    <property type="protein sequence ID" value="QQR92104.1"/>
    <property type="molecule type" value="Genomic_DNA"/>
</dbReference>
<reference evidence="2" key="1">
    <citation type="submission" date="2020-11" db="EMBL/GenBank/DDBJ databases">
        <title>Connecting structure to function with the recovery of over 1000 high-quality activated sludge metagenome-assembled genomes encoding full-length rRNA genes using long-read sequencing.</title>
        <authorList>
            <person name="Singleton C.M."/>
            <person name="Petriglieri F."/>
            <person name="Kristensen J.M."/>
            <person name="Kirkegaard R.H."/>
            <person name="Michaelsen T.Y."/>
            <person name="Andersen M.H."/>
            <person name="Karst S.M."/>
            <person name="Dueholm M.S."/>
            <person name="Nielsen P.H."/>
            <person name="Albertsen M."/>
        </authorList>
    </citation>
    <scope>NUCLEOTIDE SEQUENCE</scope>
    <source>
        <strain evidence="2">Fred_18-Q3-R57-64_BAT3C.431</strain>
    </source>
</reference>
<evidence type="ECO:0000256" key="1">
    <source>
        <dbReference type="SAM" id="Phobius"/>
    </source>
</evidence>